<evidence type="ECO:0000313" key="4">
    <source>
        <dbReference type="Proteomes" id="UP001165083"/>
    </source>
</evidence>
<dbReference type="EMBL" id="BSXW01001821">
    <property type="protein sequence ID" value="GMF39337.1"/>
    <property type="molecule type" value="Genomic_DNA"/>
</dbReference>
<name>A0A9W6XIU3_9STRA</name>
<organism evidence="3 4">
    <name type="scientific">Phytophthora lilii</name>
    <dbReference type="NCBI Taxonomy" id="2077276"/>
    <lineage>
        <taxon>Eukaryota</taxon>
        <taxon>Sar</taxon>
        <taxon>Stramenopiles</taxon>
        <taxon>Oomycota</taxon>
        <taxon>Peronosporomycetes</taxon>
        <taxon>Peronosporales</taxon>
        <taxon>Peronosporaceae</taxon>
        <taxon>Phytophthora</taxon>
    </lineage>
</organism>
<dbReference type="OrthoDB" id="123284at2759"/>
<proteinExistence type="predicted"/>
<feature type="region of interest" description="Disordered" evidence="1">
    <location>
        <begin position="76"/>
        <end position="104"/>
    </location>
</feature>
<protein>
    <submittedName>
        <fullName evidence="3">Unnamed protein product</fullName>
    </submittedName>
</protein>
<feature type="domain" description="DUF6570" evidence="2">
    <location>
        <begin position="18"/>
        <end position="52"/>
    </location>
</feature>
<evidence type="ECO:0000256" key="1">
    <source>
        <dbReference type="SAM" id="MobiDB-lite"/>
    </source>
</evidence>
<accession>A0A9W6XIU3</accession>
<dbReference type="Proteomes" id="UP001165083">
    <property type="component" value="Unassembled WGS sequence"/>
</dbReference>
<dbReference type="InterPro" id="IPR046700">
    <property type="entry name" value="DUF6570"/>
</dbReference>
<reference evidence="3" key="1">
    <citation type="submission" date="2023-04" db="EMBL/GenBank/DDBJ databases">
        <title>Phytophthora lilii NBRC 32176.</title>
        <authorList>
            <person name="Ichikawa N."/>
            <person name="Sato H."/>
            <person name="Tonouchi N."/>
        </authorList>
    </citation>
    <scope>NUCLEOTIDE SEQUENCE</scope>
    <source>
        <strain evidence="3">NBRC 32176</strain>
    </source>
</reference>
<evidence type="ECO:0000313" key="3">
    <source>
        <dbReference type="EMBL" id="GMF39337.1"/>
    </source>
</evidence>
<dbReference type="AlphaFoldDB" id="A0A9W6XIU3"/>
<sequence length="263" mass="29476">MQQSLTNFAPTQTTGGEAYFRVRPDLIRRALQWLISNNPLYRDVSISEENLAAFEDVRSASIPTISITNEEAARLHPECGPCSSSGGPNTVGESSGDSRSAELSNFEEASEAFHVQESFELEANAADEQTEAEKIMEAANRAAGHTLYPTANLDCKTDLMNEYTTKSLMQNCFPTLFPDGRGGLNPLEGNEERLHEYNLAEYCAHLLKWRDRRFVIHGNFKYFCLTCTETTGRRARAEDQFALSSSSRRLDGRHYRVFARRGG</sequence>
<feature type="compositionally biased region" description="Polar residues" evidence="1">
    <location>
        <begin position="82"/>
        <end position="103"/>
    </location>
</feature>
<gene>
    <name evidence="3" type="ORF">Plil01_001628300</name>
</gene>
<keyword evidence="4" id="KW-1185">Reference proteome</keyword>
<evidence type="ECO:0000259" key="2">
    <source>
        <dbReference type="Pfam" id="PF20209"/>
    </source>
</evidence>
<dbReference type="Pfam" id="PF20209">
    <property type="entry name" value="DUF6570"/>
    <property type="match status" value="1"/>
</dbReference>
<comment type="caution">
    <text evidence="3">The sequence shown here is derived from an EMBL/GenBank/DDBJ whole genome shotgun (WGS) entry which is preliminary data.</text>
</comment>